<accession>A0AAN8ZXF5</accession>
<keyword evidence="5" id="KW-1185">Reference proteome</keyword>
<dbReference type="Proteomes" id="UP001381693">
    <property type="component" value="Unassembled WGS sequence"/>
</dbReference>
<dbReference type="SUPFAM" id="SSF54695">
    <property type="entry name" value="POZ domain"/>
    <property type="match status" value="1"/>
</dbReference>
<feature type="compositionally biased region" description="Basic residues" evidence="2">
    <location>
        <begin position="414"/>
        <end position="432"/>
    </location>
</feature>
<dbReference type="AlphaFoldDB" id="A0AAN8ZXF5"/>
<feature type="compositionally biased region" description="Basic and acidic residues" evidence="2">
    <location>
        <begin position="440"/>
        <end position="451"/>
    </location>
</feature>
<proteinExistence type="predicted"/>
<sequence>MELEEEKGEVSFVMRIKEFSTYEDLDQEFTSVFHLSLNKFRSLWSVTVSPFVKDKDCLGEDSVLHDIGITLQCLRCNVNFPQIEVYSEMLGKDQHEKRMTQPNPSVLSWRGTLTARLALKVFKLLKDDELAARLRFVIKGSDMTNSVDGLESLATQMRQILESKELSDVDILTRDGARIPAHSAILSCRSNLLERCTETNKYGVQALGNTPEKELKCPRVNYLFRITETPINSSFGSMSSGYQSATNSSLDSNLKTVNSTKCKVLNSPISCITTNKIQSPIKSSTNFEIVQSTNVVSAICKPKSTLNKLSKVSANITPNKITTTPHKRTPSQPSYSLYEKSASKIVSSPKRLSLSKKPLTPRKLMGYNLSVTPSKLSPSKTYLTSSRKSISKHPPTPKSTSPVKKREPWPLSLNKHKALRRTPIHGPSPRRRLYVDSNDEGIKEEVVDEKTSSPSGVSSDDLTSHSTSNSPLKAFQRVLFDDSPSRETISLLGLNSKREIRVNMSTSVTRSILEWIYTGECNEMDRLGKALLVGGSRHGVLELSKACEYHLAASLSPSNTPEMLFLAHKYEAEILKEESLSYAVLHAAEVTSQSLWATLSETAPSIILEFSRRLAHHSQTLIKENVKVPM</sequence>
<feature type="compositionally biased region" description="Polar residues" evidence="2">
    <location>
        <begin position="452"/>
        <end position="469"/>
    </location>
</feature>
<dbReference type="InterPro" id="IPR011333">
    <property type="entry name" value="SKP1/BTB/POZ_sf"/>
</dbReference>
<feature type="region of interest" description="Disordered" evidence="2">
    <location>
        <begin position="369"/>
        <end position="469"/>
    </location>
</feature>
<gene>
    <name evidence="4" type="ORF">SK128_022827</name>
</gene>
<organism evidence="4 5">
    <name type="scientific">Halocaridina rubra</name>
    <name type="common">Hawaiian red shrimp</name>
    <dbReference type="NCBI Taxonomy" id="373956"/>
    <lineage>
        <taxon>Eukaryota</taxon>
        <taxon>Metazoa</taxon>
        <taxon>Ecdysozoa</taxon>
        <taxon>Arthropoda</taxon>
        <taxon>Crustacea</taxon>
        <taxon>Multicrustacea</taxon>
        <taxon>Malacostraca</taxon>
        <taxon>Eumalacostraca</taxon>
        <taxon>Eucarida</taxon>
        <taxon>Decapoda</taxon>
        <taxon>Pleocyemata</taxon>
        <taxon>Caridea</taxon>
        <taxon>Atyoidea</taxon>
        <taxon>Atyidae</taxon>
        <taxon>Halocaridina</taxon>
    </lineage>
</organism>
<evidence type="ECO:0000313" key="5">
    <source>
        <dbReference type="Proteomes" id="UP001381693"/>
    </source>
</evidence>
<feature type="compositionally biased region" description="Polar residues" evidence="2">
    <location>
        <begin position="369"/>
        <end position="387"/>
    </location>
</feature>
<dbReference type="InterPro" id="IPR044784">
    <property type="entry name" value="At1g01640-like"/>
</dbReference>
<feature type="domain" description="BTB" evidence="3">
    <location>
        <begin position="159"/>
        <end position="200"/>
    </location>
</feature>
<comment type="caution">
    <text evidence="4">The sequence shown here is derived from an EMBL/GenBank/DDBJ whole genome shotgun (WGS) entry which is preliminary data.</text>
</comment>
<name>A0AAN8ZXF5_HALRR</name>
<comment type="function">
    <text evidence="1">May act as a substrate-specific adapter of an E3 ubiquitin-protein ligase complex (CUL3-RBX1-BTB) which mediates the ubiquitination and subsequent proteasomal degradation of target proteins.</text>
</comment>
<dbReference type="Gene3D" id="3.30.710.10">
    <property type="entry name" value="Potassium Channel Kv1.1, Chain A"/>
    <property type="match status" value="2"/>
</dbReference>
<dbReference type="PANTHER" id="PTHR47274">
    <property type="entry name" value="BTB/POZ DOMAIN CONTAINING PROTEIN, EXPRESSED-RELATED"/>
    <property type="match status" value="1"/>
</dbReference>
<evidence type="ECO:0000256" key="2">
    <source>
        <dbReference type="SAM" id="MobiDB-lite"/>
    </source>
</evidence>
<protein>
    <recommendedName>
        <fullName evidence="3">BTB domain-containing protein</fullName>
    </recommendedName>
</protein>
<dbReference type="InterPro" id="IPR000210">
    <property type="entry name" value="BTB/POZ_dom"/>
</dbReference>
<evidence type="ECO:0000259" key="3">
    <source>
        <dbReference type="Pfam" id="PF00651"/>
    </source>
</evidence>
<dbReference type="Pfam" id="PF00651">
    <property type="entry name" value="BTB"/>
    <property type="match status" value="1"/>
</dbReference>
<evidence type="ECO:0000256" key="1">
    <source>
        <dbReference type="ARBA" id="ARBA00002668"/>
    </source>
</evidence>
<evidence type="ECO:0000313" key="4">
    <source>
        <dbReference type="EMBL" id="KAK7054580.1"/>
    </source>
</evidence>
<dbReference type="EMBL" id="JAXCGZ010021316">
    <property type="protein sequence ID" value="KAK7054580.1"/>
    <property type="molecule type" value="Genomic_DNA"/>
</dbReference>
<reference evidence="4 5" key="1">
    <citation type="submission" date="2023-11" db="EMBL/GenBank/DDBJ databases">
        <title>Halocaridina rubra genome assembly.</title>
        <authorList>
            <person name="Smith C."/>
        </authorList>
    </citation>
    <scope>NUCLEOTIDE SEQUENCE [LARGE SCALE GENOMIC DNA]</scope>
    <source>
        <strain evidence="4">EP-1</strain>
        <tissue evidence="4">Whole</tissue>
    </source>
</reference>
<dbReference type="PANTHER" id="PTHR47274:SF1">
    <property type="entry name" value="BTB_POZ DOMAIN CONTAINING PROTEIN, EXPRESSED"/>
    <property type="match status" value="1"/>
</dbReference>